<accession>A0A0E9SFG0</accession>
<name>A0A0E9SFG0_ANGAN</name>
<dbReference type="EMBL" id="GBXM01068453">
    <property type="protein sequence ID" value="JAH40124.1"/>
    <property type="molecule type" value="Transcribed_RNA"/>
</dbReference>
<organism evidence="1">
    <name type="scientific">Anguilla anguilla</name>
    <name type="common">European freshwater eel</name>
    <name type="synonym">Muraena anguilla</name>
    <dbReference type="NCBI Taxonomy" id="7936"/>
    <lineage>
        <taxon>Eukaryota</taxon>
        <taxon>Metazoa</taxon>
        <taxon>Chordata</taxon>
        <taxon>Craniata</taxon>
        <taxon>Vertebrata</taxon>
        <taxon>Euteleostomi</taxon>
        <taxon>Actinopterygii</taxon>
        <taxon>Neopterygii</taxon>
        <taxon>Teleostei</taxon>
        <taxon>Anguilliformes</taxon>
        <taxon>Anguillidae</taxon>
        <taxon>Anguilla</taxon>
    </lineage>
</organism>
<dbReference type="AlphaFoldDB" id="A0A0E9SFG0"/>
<evidence type="ECO:0000313" key="1">
    <source>
        <dbReference type="EMBL" id="JAH40124.1"/>
    </source>
</evidence>
<protein>
    <submittedName>
        <fullName evidence="1">Uncharacterized protein</fullName>
    </submittedName>
</protein>
<sequence>MVMVQYTKAKVMVFIAATLH</sequence>
<reference evidence="1" key="1">
    <citation type="submission" date="2014-11" db="EMBL/GenBank/DDBJ databases">
        <authorList>
            <person name="Amaro Gonzalez C."/>
        </authorList>
    </citation>
    <scope>NUCLEOTIDE SEQUENCE</scope>
</reference>
<proteinExistence type="predicted"/>
<reference evidence="1" key="2">
    <citation type="journal article" date="2015" name="Fish Shellfish Immunol.">
        <title>Early steps in the European eel (Anguilla anguilla)-Vibrio vulnificus interaction in the gills: Role of the RtxA13 toxin.</title>
        <authorList>
            <person name="Callol A."/>
            <person name="Pajuelo D."/>
            <person name="Ebbesson L."/>
            <person name="Teles M."/>
            <person name="MacKenzie S."/>
            <person name="Amaro C."/>
        </authorList>
    </citation>
    <scope>NUCLEOTIDE SEQUENCE</scope>
</reference>